<comment type="caution">
    <text evidence="1">The sequence shown here is derived from an EMBL/GenBank/DDBJ whole genome shotgun (WGS) entry which is preliminary data.</text>
</comment>
<evidence type="ECO:0000313" key="2">
    <source>
        <dbReference type="Proteomes" id="UP001202328"/>
    </source>
</evidence>
<organism evidence="1 2">
    <name type="scientific">Papaver atlanticum</name>
    <dbReference type="NCBI Taxonomy" id="357466"/>
    <lineage>
        <taxon>Eukaryota</taxon>
        <taxon>Viridiplantae</taxon>
        <taxon>Streptophyta</taxon>
        <taxon>Embryophyta</taxon>
        <taxon>Tracheophyta</taxon>
        <taxon>Spermatophyta</taxon>
        <taxon>Magnoliopsida</taxon>
        <taxon>Ranunculales</taxon>
        <taxon>Papaveraceae</taxon>
        <taxon>Papaveroideae</taxon>
        <taxon>Papaver</taxon>
    </lineage>
</organism>
<protein>
    <submittedName>
        <fullName evidence="1">Uncharacterized protein</fullName>
    </submittedName>
</protein>
<dbReference type="Proteomes" id="UP001202328">
    <property type="component" value="Unassembled WGS sequence"/>
</dbReference>
<accession>A0AAD4TH57</accession>
<evidence type="ECO:0000313" key="1">
    <source>
        <dbReference type="EMBL" id="KAI3955841.1"/>
    </source>
</evidence>
<dbReference type="EMBL" id="JAJJMB010001716">
    <property type="protein sequence ID" value="KAI3955841.1"/>
    <property type="molecule type" value="Genomic_DNA"/>
</dbReference>
<reference evidence="1" key="1">
    <citation type="submission" date="2022-04" db="EMBL/GenBank/DDBJ databases">
        <title>A functionally conserved STORR gene fusion in Papaver species that diverged 16.8 million years ago.</title>
        <authorList>
            <person name="Catania T."/>
        </authorList>
    </citation>
    <scope>NUCLEOTIDE SEQUENCE</scope>
    <source>
        <strain evidence="1">S-188037</strain>
    </source>
</reference>
<proteinExistence type="predicted"/>
<dbReference type="AlphaFoldDB" id="A0AAD4TH57"/>
<keyword evidence="2" id="KW-1185">Reference proteome</keyword>
<name>A0AAD4TH57_9MAGN</name>
<gene>
    <name evidence="1" type="ORF">MKW98_006201</name>
</gene>
<sequence>MRLKCFVLMDGLRISVALLVDSLERGLSSLQMQILMRSPLFLLMVQSLLVLTR</sequence>